<gene>
    <name evidence="1" type="ORF">LCGC14_2479720</name>
</gene>
<protein>
    <submittedName>
        <fullName evidence="1">Uncharacterized protein</fullName>
    </submittedName>
</protein>
<accession>A0A0F9BVN6</accession>
<evidence type="ECO:0000313" key="1">
    <source>
        <dbReference type="EMBL" id="KKL18017.1"/>
    </source>
</evidence>
<organism evidence="1">
    <name type="scientific">marine sediment metagenome</name>
    <dbReference type="NCBI Taxonomy" id="412755"/>
    <lineage>
        <taxon>unclassified sequences</taxon>
        <taxon>metagenomes</taxon>
        <taxon>ecological metagenomes</taxon>
    </lineage>
</organism>
<dbReference type="AlphaFoldDB" id="A0A0F9BVN6"/>
<sequence>MEMFCKWRIMMDCIRGKSMVGWILMCIITMTTGLQAAESPSSVKTAED</sequence>
<comment type="caution">
    <text evidence="1">The sequence shown here is derived from an EMBL/GenBank/DDBJ whole genome shotgun (WGS) entry which is preliminary data.</text>
</comment>
<name>A0A0F9BVN6_9ZZZZ</name>
<proteinExistence type="predicted"/>
<feature type="non-terminal residue" evidence="1">
    <location>
        <position position="48"/>
    </location>
</feature>
<reference evidence="1" key="1">
    <citation type="journal article" date="2015" name="Nature">
        <title>Complex archaea that bridge the gap between prokaryotes and eukaryotes.</title>
        <authorList>
            <person name="Spang A."/>
            <person name="Saw J.H."/>
            <person name="Jorgensen S.L."/>
            <person name="Zaremba-Niedzwiedzka K."/>
            <person name="Martijn J."/>
            <person name="Lind A.E."/>
            <person name="van Eijk R."/>
            <person name="Schleper C."/>
            <person name="Guy L."/>
            <person name="Ettema T.J."/>
        </authorList>
    </citation>
    <scope>NUCLEOTIDE SEQUENCE</scope>
</reference>
<dbReference type="EMBL" id="LAZR01039033">
    <property type="protein sequence ID" value="KKL18017.1"/>
    <property type="molecule type" value="Genomic_DNA"/>
</dbReference>